<evidence type="ECO:0000313" key="3">
    <source>
        <dbReference type="Proteomes" id="UP000216779"/>
    </source>
</evidence>
<dbReference type="InterPro" id="IPR058548">
    <property type="entry name" value="MlaB-like_STAS"/>
</dbReference>
<feature type="non-terminal residue" evidence="2">
    <location>
        <position position="1"/>
    </location>
</feature>
<gene>
    <name evidence="2" type="ORF">B7Z70_14925</name>
</gene>
<sequence>LFLQGDWRVAELARALLEMKSACPSWDWQDLSLAGLEGGGSSTLALLLEWTQEARRQGQPLRIHAASAALLDLARLYHLDTLLQLCP</sequence>
<dbReference type="InterPro" id="IPR036513">
    <property type="entry name" value="STAS_dom_sf"/>
</dbReference>
<evidence type="ECO:0000313" key="2">
    <source>
        <dbReference type="EMBL" id="OYV72395.1"/>
    </source>
</evidence>
<dbReference type="Proteomes" id="UP000216779">
    <property type="component" value="Unassembled WGS sequence"/>
</dbReference>
<comment type="caution">
    <text evidence="2">The sequence shown here is derived from an EMBL/GenBank/DDBJ whole genome shotgun (WGS) entry which is preliminary data.</text>
</comment>
<protein>
    <recommendedName>
        <fullName evidence="1">MlaB-like STAS domain-containing protein</fullName>
    </recommendedName>
</protein>
<organism evidence="2 3">
    <name type="scientific">Acidithiobacillus ferrivorans</name>
    <dbReference type="NCBI Taxonomy" id="160808"/>
    <lineage>
        <taxon>Bacteria</taxon>
        <taxon>Pseudomonadati</taxon>
        <taxon>Pseudomonadota</taxon>
        <taxon>Acidithiobacillia</taxon>
        <taxon>Acidithiobacillales</taxon>
        <taxon>Acidithiobacillaceae</taxon>
        <taxon>Acidithiobacillus</taxon>
    </lineage>
</organism>
<name>A0A257SGX6_9PROT</name>
<dbReference type="SUPFAM" id="SSF52091">
    <property type="entry name" value="SpoIIaa-like"/>
    <property type="match status" value="1"/>
</dbReference>
<feature type="domain" description="MlaB-like STAS" evidence="1">
    <location>
        <begin position="30"/>
        <end position="80"/>
    </location>
</feature>
<dbReference type="AlphaFoldDB" id="A0A257SGX6"/>
<reference evidence="2 3" key="1">
    <citation type="submission" date="2017-03" db="EMBL/GenBank/DDBJ databases">
        <title>Lifting the veil on microbial sulfur biogeochemistry in mining wastewaters.</title>
        <authorList>
            <person name="Kantor R.S."/>
            <person name="Colenbrander Nelson T."/>
            <person name="Marshall S."/>
            <person name="Bennett D."/>
            <person name="Apte S."/>
            <person name="Camacho D."/>
            <person name="Thomas B.C."/>
            <person name="Warren L.A."/>
            <person name="Banfield J.F."/>
        </authorList>
    </citation>
    <scope>NUCLEOTIDE SEQUENCE [LARGE SCALE GENOMIC DNA]</scope>
    <source>
        <strain evidence="2">21-59-9</strain>
    </source>
</reference>
<accession>A0A257SGX6</accession>
<dbReference type="Pfam" id="PF13466">
    <property type="entry name" value="STAS_2"/>
    <property type="match status" value="1"/>
</dbReference>
<dbReference type="EMBL" id="NCBC01000866">
    <property type="protein sequence ID" value="OYV72395.1"/>
    <property type="molecule type" value="Genomic_DNA"/>
</dbReference>
<proteinExistence type="predicted"/>
<dbReference type="Gene3D" id="3.30.750.24">
    <property type="entry name" value="STAS domain"/>
    <property type="match status" value="1"/>
</dbReference>
<evidence type="ECO:0000259" key="1">
    <source>
        <dbReference type="Pfam" id="PF13466"/>
    </source>
</evidence>